<comment type="caution">
    <text evidence="2">The sequence shown here is derived from an EMBL/GenBank/DDBJ whole genome shotgun (WGS) entry which is preliminary data.</text>
</comment>
<protein>
    <submittedName>
        <fullName evidence="2">Uncharacterized protein</fullName>
    </submittedName>
</protein>
<gene>
    <name evidence="2" type="ORF">P7K49_023209</name>
</gene>
<reference evidence="2 3" key="1">
    <citation type="submission" date="2023-05" db="EMBL/GenBank/DDBJ databases">
        <title>B98-5 Cell Line De Novo Hybrid Assembly: An Optical Mapping Approach.</title>
        <authorList>
            <person name="Kananen K."/>
            <person name="Auerbach J.A."/>
            <person name="Kautto E."/>
            <person name="Blachly J.S."/>
        </authorList>
    </citation>
    <scope>NUCLEOTIDE SEQUENCE [LARGE SCALE GENOMIC DNA]</scope>
    <source>
        <strain evidence="2">B95-8</strain>
        <tissue evidence="2">Cell line</tissue>
    </source>
</reference>
<evidence type="ECO:0000313" key="3">
    <source>
        <dbReference type="Proteomes" id="UP001266305"/>
    </source>
</evidence>
<proteinExistence type="predicted"/>
<name>A0ABQ9UL02_SAGOE</name>
<keyword evidence="3" id="KW-1185">Reference proteome</keyword>
<dbReference type="Proteomes" id="UP001266305">
    <property type="component" value="Unassembled WGS sequence"/>
</dbReference>
<evidence type="ECO:0000256" key="1">
    <source>
        <dbReference type="SAM" id="MobiDB-lite"/>
    </source>
</evidence>
<dbReference type="EMBL" id="JASSZA010000011">
    <property type="protein sequence ID" value="KAK2097758.1"/>
    <property type="molecule type" value="Genomic_DNA"/>
</dbReference>
<accession>A0ABQ9UL02</accession>
<evidence type="ECO:0000313" key="2">
    <source>
        <dbReference type="EMBL" id="KAK2097758.1"/>
    </source>
</evidence>
<feature type="region of interest" description="Disordered" evidence="1">
    <location>
        <begin position="54"/>
        <end position="80"/>
    </location>
</feature>
<feature type="compositionally biased region" description="Polar residues" evidence="1">
    <location>
        <begin position="63"/>
        <end position="80"/>
    </location>
</feature>
<organism evidence="2 3">
    <name type="scientific">Saguinus oedipus</name>
    <name type="common">Cotton-top tamarin</name>
    <name type="synonym">Oedipomidas oedipus</name>
    <dbReference type="NCBI Taxonomy" id="9490"/>
    <lineage>
        <taxon>Eukaryota</taxon>
        <taxon>Metazoa</taxon>
        <taxon>Chordata</taxon>
        <taxon>Craniata</taxon>
        <taxon>Vertebrata</taxon>
        <taxon>Euteleostomi</taxon>
        <taxon>Mammalia</taxon>
        <taxon>Eutheria</taxon>
        <taxon>Euarchontoglires</taxon>
        <taxon>Primates</taxon>
        <taxon>Haplorrhini</taxon>
        <taxon>Platyrrhini</taxon>
        <taxon>Cebidae</taxon>
        <taxon>Callitrichinae</taxon>
        <taxon>Saguinus</taxon>
    </lineage>
</organism>
<sequence>MAPGLETVAPAHALQYRLWPSPENRLELALERSVAEGGFQTGLPLLSLDEAPHPASVGYDWSPSETRSSGANPDCPSATT</sequence>